<dbReference type="GO" id="GO:0055085">
    <property type="term" value="P:transmembrane transport"/>
    <property type="evidence" value="ECO:0007669"/>
    <property type="project" value="InterPro"/>
</dbReference>
<keyword evidence="4" id="KW-1185">Reference proteome</keyword>
<sequence length="247" mass="26910">MKNTFYTLALPFAVFAAPLNAHPVEEAAEVAIEEAEAAIEAADAAAEGVSDGTRPPFLNNSEGARSPFLNNYAFIKQADYPVAAWQAEETGRVSYSVEVSAEGKPLSCKITDGVDLTILAAATCPLVMERAEFRPATDEDGENVAATYEGSYNWRKREAEMPQMSVTFQYLHDELGVSKDCKFLKMENIPEKMRRDIERDKARGKLCPGPAGKQGVPYRDENGVPIAKLVTVDFNVTLADPEAASPE</sequence>
<feature type="signal peptide" evidence="1">
    <location>
        <begin position="1"/>
        <end position="21"/>
    </location>
</feature>
<organism evidence="3 4">
    <name type="scientific">Pontixanthobacter rizhaonensis</name>
    <dbReference type="NCBI Taxonomy" id="2730337"/>
    <lineage>
        <taxon>Bacteria</taxon>
        <taxon>Pseudomonadati</taxon>
        <taxon>Pseudomonadota</taxon>
        <taxon>Alphaproteobacteria</taxon>
        <taxon>Sphingomonadales</taxon>
        <taxon>Erythrobacteraceae</taxon>
        <taxon>Pontixanthobacter</taxon>
    </lineage>
</organism>
<gene>
    <name evidence="3" type="ORF">HKD42_03790</name>
</gene>
<dbReference type="Gene3D" id="3.30.1150.10">
    <property type="match status" value="1"/>
</dbReference>
<dbReference type="SUPFAM" id="SSF74653">
    <property type="entry name" value="TolA/TonB C-terminal domain"/>
    <property type="match status" value="1"/>
</dbReference>
<reference evidence="3 4" key="1">
    <citation type="submission" date="2020-04" db="EMBL/GenBank/DDBJ databases">
        <authorList>
            <person name="Liu A."/>
        </authorList>
    </citation>
    <scope>NUCLEOTIDE SEQUENCE [LARGE SCALE GENOMIC DNA]</scope>
    <source>
        <strain evidence="3 4">RZ02</strain>
    </source>
</reference>
<evidence type="ECO:0000313" key="3">
    <source>
        <dbReference type="EMBL" id="NMW31177.1"/>
    </source>
</evidence>
<dbReference type="Proteomes" id="UP000561181">
    <property type="component" value="Unassembled WGS sequence"/>
</dbReference>
<dbReference type="Pfam" id="PF03544">
    <property type="entry name" value="TonB_C"/>
    <property type="match status" value="1"/>
</dbReference>
<evidence type="ECO:0000259" key="2">
    <source>
        <dbReference type="Pfam" id="PF03544"/>
    </source>
</evidence>
<evidence type="ECO:0000256" key="1">
    <source>
        <dbReference type="SAM" id="SignalP"/>
    </source>
</evidence>
<feature type="domain" description="TonB C-terminal" evidence="2">
    <location>
        <begin position="77"/>
        <end position="154"/>
    </location>
</feature>
<evidence type="ECO:0000313" key="4">
    <source>
        <dbReference type="Proteomes" id="UP000561181"/>
    </source>
</evidence>
<dbReference type="EMBL" id="JABCRE010000002">
    <property type="protein sequence ID" value="NMW31177.1"/>
    <property type="molecule type" value="Genomic_DNA"/>
</dbReference>
<dbReference type="RefSeq" id="WP_170010440.1">
    <property type="nucleotide sequence ID" value="NZ_JABCRE010000002.1"/>
</dbReference>
<feature type="chain" id="PRO_5032349484" description="TonB C-terminal domain-containing protein" evidence="1">
    <location>
        <begin position="22"/>
        <end position="247"/>
    </location>
</feature>
<proteinExistence type="predicted"/>
<protein>
    <recommendedName>
        <fullName evidence="2">TonB C-terminal domain-containing protein</fullName>
    </recommendedName>
</protein>
<dbReference type="InterPro" id="IPR037682">
    <property type="entry name" value="TonB_C"/>
</dbReference>
<comment type="caution">
    <text evidence="3">The sequence shown here is derived from an EMBL/GenBank/DDBJ whole genome shotgun (WGS) entry which is preliminary data.</text>
</comment>
<dbReference type="AlphaFoldDB" id="A0A848QKP7"/>
<name>A0A848QKP7_9SPHN</name>
<keyword evidence="1" id="KW-0732">Signal</keyword>
<accession>A0A848QKP7</accession>